<dbReference type="AlphaFoldDB" id="A0A919L1Z9"/>
<comment type="caution">
    <text evidence="2">The sequence shown here is derived from an EMBL/GenBank/DDBJ whole genome shotgun (WGS) entry which is preliminary data.</text>
</comment>
<evidence type="ECO:0000313" key="3">
    <source>
        <dbReference type="Proteomes" id="UP000627369"/>
    </source>
</evidence>
<dbReference type="InterPro" id="IPR009061">
    <property type="entry name" value="DNA-bd_dom_put_sf"/>
</dbReference>
<gene>
    <name evidence="2" type="ORF">GCM10017772_48560</name>
</gene>
<dbReference type="Proteomes" id="UP000627369">
    <property type="component" value="Unassembled WGS sequence"/>
</dbReference>
<dbReference type="Pfam" id="PF12728">
    <property type="entry name" value="HTH_17"/>
    <property type="match status" value="1"/>
</dbReference>
<dbReference type="InterPro" id="IPR041657">
    <property type="entry name" value="HTH_17"/>
</dbReference>
<dbReference type="EMBL" id="BNAS01000013">
    <property type="protein sequence ID" value="GHH80439.1"/>
    <property type="molecule type" value="Genomic_DNA"/>
</dbReference>
<reference evidence="2" key="2">
    <citation type="submission" date="2020-09" db="EMBL/GenBank/DDBJ databases">
        <authorList>
            <person name="Sun Q."/>
            <person name="Zhou Y."/>
        </authorList>
    </citation>
    <scope>NUCLEOTIDE SEQUENCE</scope>
    <source>
        <strain evidence="2">CGMCC 4.7398</strain>
    </source>
</reference>
<dbReference type="InterPro" id="IPR036388">
    <property type="entry name" value="WH-like_DNA-bd_sf"/>
</dbReference>
<accession>A0A919L1Z9</accession>
<dbReference type="SUPFAM" id="SSF46955">
    <property type="entry name" value="Putative DNA-binding domain"/>
    <property type="match status" value="1"/>
</dbReference>
<dbReference type="RefSeq" id="WP_189671893.1">
    <property type="nucleotide sequence ID" value="NZ_BNAS01000013.1"/>
</dbReference>
<protein>
    <recommendedName>
        <fullName evidence="1">Helix-turn-helix domain-containing protein</fullName>
    </recommendedName>
</protein>
<reference evidence="2" key="1">
    <citation type="journal article" date="2014" name="Int. J. Syst. Evol. Microbiol.">
        <title>Complete genome sequence of Corynebacterium casei LMG S-19264T (=DSM 44701T), isolated from a smear-ripened cheese.</title>
        <authorList>
            <consortium name="US DOE Joint Genome Institute (JGI-PGF)"/>
            <person name="Walter F."/>
            <person name="Albersmeier A."/>
            <person name="Kalinowski J."/>
            <person name="Ruckert C."/>
        </authorList>
    </citation>
    <scope>NUCLEOTIDE SEQUENCE</scope>
    <source>
        <strain evidence="2">CGMCC 4.7398</strain>
    </source>
</reference>
<evidence type="ECO:0000259" key="1">
    <source>
        <dbReference type="Pfam" id="PF12728"/>
    </source>
</evidence>
<feature type="domain" description="Helix-turn-helix" evidence="1">
    <location>
        <begin position="23"/>
        <end position="70"/>
    </location>
</feature>
<keyword evidence="3" id="KW-1185">Reference proteome</keyword>
<proteinExistence type="predicted"/>
<dbReference type="Gene3D" id="1.10.10.10">
    <property type="entry name" value="Winged helix-like DNA-binding domain superfamily/Winged helix DNA-binding domain"/>
    <property type="match status" value="1"/>
</dbReference>
<sequence length="73" mass="8550">MTYSKNRRAKRANELPRIDSLWTIEEVADFLRIPVATLYRWRTMGTGPTAFRVGRHLRYNPDTVRSWLLEGAA</sequence>
<name>A0A919L1Z9_9MICO</name>
<organism evidence="2 3">
    <name type="scientific">Promicromonospora soli</name>
    <dbReference type="NCBI Taxonomy" id="2035533"/>
    <lineage>
        <taxon>Bacteria</taxon>
        <taxon>Bacillati</taxon>
        <taxon>Actinomycetota</taxon>
        <taxon>Actinomycetes</taxon>
        <taxon>Micrococcales</taxon>
        <taxon>Promicromonosporaceae</taxon>
        <taxon>Promicromonospora</taxon>
    </lineage>
</organism>
<evidence type="ECO:0000313" key="2">
    <source>
        <dbReference type="EMBL" id="GHH80439.1"/>
    </source>
</evidence>